<dbReference type="InterPro" id="IPR010413">
    <property type="entry name" value="HutX-like"/>
</dbReference>
<dbReference type="EMBL" id="DULP01000084">
    <property type="protein sequence ID" value="HHW33636.1"/>
    <property type="molecule type" value="Genomic_DNA"/>
</dbReference>
<organism evidence="1 2">
    <name type="scientific">Paracoccus solventivorans</name>
    <dbReference type="NCBI Taxonomy" id="53463"/>
    <lineage>
        <taxon>Bacteria</taxon>
        <taxon>Pseudomonadati</taxon>
        <taxon>Pseudomonadota</taxon>
        <taxon>Alphaproteobacteria</taxon>
        <taxon>Rhodobacterales</taxon>
        <taxon>Paracoccaceae</taxon>
        <taxon>Paracoccus</taxon>
    </lineage>
</organism>
<dbReference type="RefSeq" id="WP_303729721.1">
    <property type="nucleotide sequence ID" value="NZ_DULP01000084.1"/>
</dbReference>
<dbReference type="NCBIfam" id="TIGR04108">
    <property type="entry name" value="HutX"/>
    <property type="match status" value="1"/>
</dbReference>
<dbReference type="CDD" id="cd16829">
    <property type="entry name" value="ChuX_HutX-like"/>
    <property type="match status" value="1"/>
</dbReference>
<evidence type="ECO:0000313" key="1">
    <source>
        <dbReference type="EMBL" id="HHW33636.1"/>
    </source>
</evidence>
<dbReference type="SUPFAM" id="SSF144064">
    <property type="entry name" value="Heme iron utilization protein-like"/>
    <property type="match status" value="1"/>
</dbReference>
<dbReference type="Proteomes" id="UP000580830">
    <property type="component" value="Unassembled WGS sequence"/>
</dbReference>
<name>A0A832PM86_9RHOB</name>
<protein>
    <submittedName>
        <fullName evidence="1">Heme utilization cystosolic carrier protein HutX</fullName>
    </submittedName>
</protein>
<proteinExistence type="predicted"/>
<dbReference type="PIRSF" id="PIRSF030840">
    <property type="entry name" value="DUF1008"/>
    <property type="match status" value="1"/>
</dbReference>
<dbReference type="Pfam" id="PF06228">
    <property type="entry name" value="ChuX_HutX"/>
    <property type="match status" value="1"/>
</dbReference>
<evidence type="ECO:0000313" key="2">
    <source>
        <dbReference type="Proteomes" id="UP000580830"/>
    </source>
</evidence>
<gene>
    <name evidence="1" type="primary">hutX</name>
    <name evidence="1" type="ORF">GXX24_05795</name>
</gene>
<accession>A0A832PM86</accession>
<reference evidence="1 2" key="1">
    <citation type="journal article" date="2020" name="Biotechnol. Biofuels">
        <title>New insights from the biogas microbiome by comprehensive genome-resolved metagenomics of nearly 1600 species originating from multiple anaerobic digesters.</title>
        <authorList>
            <person name="Campanaro S."/>
            <person name="Treu L."/>
            <person name="Rodriguez-R L.M."/>
            <person name="Kovalovszki A."/>
            <person name="Ziels R.M."/>
            <person name="Maus I."/>
            <person name="Zhu X."/>
            <person name="Kougias P.G."/>
            <person name="Basile A."/>
            <person name="Luo G."/>
            <person name="Schluter A."/>
            <person name="Konstantinidis K.T."/>
            <person name="Angelidaki I."/>
        </authorList>
    </citation>
    <scope>NUCLEOTIDE SEQUENCE [LARGE SCALE GENOMIC DNA]</scope>
    <source>
        <strain evidence="1">AS04akNAM_125</strain>
    </source>
</reference>
<dbReference type="AlphaFoldDB" id="A0A832PM86"/>
<comment type="caution">
    <text evidence="1">The sequence shown here is derived from an EMBL/GenBank/DDBJ whole genome shotgun (WGS) entry which is preliminary data.</text>
</comment>
<sequence>MTIAPLDAAAGTHSLAAALAANPTAALEDIARAAGTTPLDVLKALPHGEATILPGRHMVAALDDIAGWGEITFIVNTGPVILEAKAPLGGGTVASGMYNLKGKPIGGHLNIAACDAVAFVRRKLFSMETRSVQFYAGDGACLFKVYLGRDAERRLIPEQIAAFDRLEARLMDDPR</sequence>
<dbReference type="InterPro" id="IPR053733">
    <property type="entry name" value="Heme_Transport_Util_sf"/>
</dbReference>
<dbReference type="Gene3D" id="3.40.1570.10">
    <property type="entry name" value="HemS/ChuS/ChuX like domains"/>
    <property type="match status" value="1"/>
</dbReference>